<gene>
    <name evidence="2" type="ORF">DPMN_040257</name>
</gene>
<keyword evidence="3" id="KW-1185">Reference proteome</keyword>
<evidence type="ECO:0000313" key="3">
    <source>
        <dbReference type="Proteomes" id="UP000828390"/>
    </source>
</evidence>
<dbReference type="AlphaFoldDB" id="A0A9D4HUU6"/>
<sequence>MFQCDRQTDRQSANSKSPPVSQKKWIRNKIDKQTCFSTDQNNFKTWLRKSTYFFSKFYEDWTYVTPTVFTRKTTRSPWRPCQDINRTNLLTKFHKDCTINVASRVFTR</sequence>
<name>A0A9D4HUU6_DREPO</name>
<proteinExistence type="predicted"/>
<accession>A0A9D4HUU6</accession>
<dbReference type="Proteomes" id="UP000828390">
    <property type="component" value="Unassembled WGS sequence"/>
</dbReference>
<feature type="compositionally biased region" description="Polar residues" evidence="1">
    <location>
        <begin position="10"/>
        <end position="20"/>
    </location>
</feature>
<comment type="caution">
    <text evidence="2">The sequence shown here is derived from an EMBL/GenBank/DDBJ whole genome shotgun (WGS) entry which is preliminary data.</text>
</comment>
<evidence type="ECO:0000256" key="1">
    <source>
        <dbReference type="SAM" id="MobiDB-lite"/>
    </source>
</evidence>
<reference evidence="2" key="2">
    <citation type="submission" date="2020-11" db="EMBL/GenBank/DDBJ databases">
        <authorList>
            <person name="McCartney M.A."/>
            <person name="Auch B."/>
            <person name="Kono T."/>
            <person name="Mallez S."/>
            <person name="Becker A."/>
            <person name="Gohl D.M."/>
            <person name="Silverstein K.A.T."/>
            <person name="Koren S."/>
            <person name="Bechman K.B."/>
            <person name="Herman A."/>
            <person name="Abrahante J.E."/>
            <person name="Garbe J."/>
        </authorList>
    </citation>
    <scope>NUCLEOTIDE SEQUENCE</scope>
    <source>
        <strain evidence="2">Duluth1</strain>
        <tissue evidence="2">Whole animal</tissue>
    </source>
</reference>
<organism evidence="2 3">
    <name type="scientific">Dreissena polymorpha</name>
    <name type="common">Zebra mussel</name>
    <name type="synonym">Mytilus polymorpha</name>
    <dbReference type="NCBI Taxonomy" id="45954"/>
    <lineage>
        <taxon>Eukaryota</taxon>
        <taxon>Metazoa</taxon>
        <taxon>Spiralia</taxon>
        <taxon>Lophotrochozoa</taxon>
        <taxon>Mollusca</taxon>
        <taxon>Bivalvia</taxon>
        <taxon>Autobranchia</taxon>
        <taxon>Heteroconchia</taxon>
        <taxon>Euheterodonta</taxon>
        <taxon>Imparidentia</taxon>
        <taxon>Neoheterodontei</taxon>
        <taxon>Myida</taxon>
        <taxon>Dreissenoidea</taxon>
        <taxon>Dreissenidae</taxon>
        <taxon>Dreissena</taxon>
    </lineage>
</organism>
<evidence type="ECO:0000313" key="2">
    <source>
        <dbReference type="EMBL" id="KAH3733822.1"/>
    </source>
</evidence>
<feature type="region of interest" description="Disordered" evidence="1">
    <location>
        <begin position="1"/>
        <end position="23"/>
    </location>
</feature>
<reference evidence="2" key="1">
    <citation type="journal article" date="2019" name="bioRxiv">
        <title>The Genome of the Zebra Mussel, Dreissena polymorpha: A Resource for Invasive Species Research.</title>
        <authorList>
            <person name="McCartney M.A."/>
            <person name="Auch B."/>
            <person name="Kono T."/>
            <person name="Mallez S."/>
            <person name="Zhang Y."/>
            <person name="Obille A."/>
            <person name="Becker A."/>
            <person name="Abrahante J.E."/>
            <person name="Garbe J."/>
            <person name="Badalamenti J.P."/>
            <person name="Herman A."/>
            <person name="Mangelson H."/>
            <person name="Liachko I."/>
            <person name="Sullivan S."/>
            <person name="Sone E.D."/>
            <person name="Koren S."/>
            <person name="Silverstein K.A.T."/>
            <person name="Beckman K.B."/>
            <person name="Gohl D.M."/>
        </authorList>
    </citation>
    <scope>NUCLEOTIDE SEQUENCE</scope>
    <source>
        <strain evidence="2">Duluth1</strain>
        <tissue evidence="2">Whole animal</tissue>
    </source>
</reference>
<protein>
    <submittedName>
        <fullName evidence="2">Uncharacterized protein</fullName>
    </submittedName>
</protein>
<dbReference type="EMBL" id="JAIWYP010000011">
    <property type="protein sequence ID" value="KAH3733822.1"/>
    <property type="molecule type" value="Genomic_DNA"/>
</dbReference>